<dbReference type="InterPro" id="IPR050109">
    <property type="entry name" value="HTH-type_TetR-like_transc_reg"/>
</dbReference>
<dbReference type="RefSeq" id="WP_253769198.1">
    <property type="nucleotide sequence ID" value="NZ_JAMTCK010000004.1"/>
</dbReference>
<proteinExistence type="predicted"/>
<evidence type="ECO:0000256" key="2">
    <source>
        <dbReference type="PROSITE-ProRule" id="PRU00335"/>
    </source>
</evidence>
<dbReference type="AlphaFoldDB" id="A0AAE3GAW1"/>
<dbReference type="Pfam" id="PF00440">
    <property type="entry name" value="TetR_N"/>
    <property type="match status" value="1"/>
</dbReference>
<feature type="domain" description="HTH tetR-type" evidence="3">
    <location>
        <begin position="15"/>
        <end position="75"/>
    </location>
</feature>
<sequence length="230" mass="23846">MSTPESPRPRRRDRAATRAALLAAARLRFARDGYDATGVRDIAADVGVDPALVFRYFGSKQRLFAEVTAGAGAEVAAGATAGVGTGAAAGAGAGAEEAGDDGGAADLPLWLLRSAVAADWSDYAGEHPFVALLRSSGHEDARTQLQQQICDSYVRQLAAVSPGPDRELRAELLSAWLLGIGVARSVIRTPRLAEADFAELAPYFAEIAAMLLNRPAAAADNTSNTPAAAD</sequence>
<dbReference type="PROSITE" id="PS50977">
    <property type="entry name" value="HTH_TETR_2"/>
    <property type="match status" value="1"/>
</dbReference>
<keyword evidence="1 2" id="KW-0238">DNA-binding</keyword>
<accession>A0AAE3GAW1</accession>
<dbReference type="InterPro" id="IPR009057">
    <property type="entry name" value="Homeodomain-like_sf"/>
</dbReference>
<dbReference type="InterPro" id="IPR041678">
    <property type="entry name" value="TetR_C_16"/>
</dbReference>
<dbReference type="PRINTS" id="PR00455">
    <property type="entry name" value="HTHTETR"/>
</dbReference>
<evidence type="ECO:0000313" key="5">
    <source>
        <dbReference type="Proteomes" id="UP001206128"/>
    </source>
</evidence>
<dbReference type="GO" id="GO:0000976">
    <property type="term" value="F:transcription cis-regulatory region binding"/>
    <property type="evidence" value="ECO:0007669"/>
    <property type="project" value="TreeGrafter"/>
</dbReference>
<dbReference type="SUPFAM" id="SSF46689">
    <property type="entry name" value="Homeodomain-like"/>
    <property type="match status" value="1"/>
</dbReference>
<dbReference type="PANTHER" id="PTHR30055:SF235">
    <property type="entry name" value="TRANSCRIPTIONAL REGULATORY PROTEIN"/>
    <property type="match status" value="1"/>
</dbReference>
<evidence type="ECO:0000256" key="1">
    <source>
        <dbReference type="ARBA" id="ARBA00023125"/>
    </source>
</evidence>
<dbReference type="InterPro" id="IPR001647">
    <property type="entry name" value="HTH_TetR"/>
</dbReference>
<comment type="caution">
    <text evidence="4">The sequence shown here is derived from an EMBL/GenBank/DDBJ whole genome shotgun (WGS) entry which is preliminary data.</text>
</comment>
<gene>
    <name evidence="4" type="ORF">LX83_001755</name>
</gene>
<dbReference type="EMBL" id="JAMTCK010000004">
    <property type="protein sequence ID" value="MCP2164906.1"/>
    <property type="molecule type" value="Genomic_DNA"/>
</dbReference>
<dbReference type="Gene3D" id="1.10.357.10">
    <property type="entry name" value="Tetracycline Repressor, domain 2"/>
    <property type="match status" value="1"/>
</dbReference>
<dbReference type="GO" id="GO:0003700">
    <property type="term" value="F:DNA-binding transcription factor activity"/>
    <property type="evidence" value="ECO:0007669"/>
    <property type="project" value="TreeGrafter"/>
</dbReference>
<dbReference type="SUPFAM" id="SSF48498">
    <property type="entry name" value="Tetracyclin repressor-like, C-terminal domain"/>
    <property type="match status" value="1"/>
</dbReference>
<dbReference type="Proteomes" id="UP001206128">
    <property type="component" value="Unassembled WGS sequence"/>
</dbReference>
<dbReference type="InterPro" id="IPR036271">
    <property type="entry name" value="Tet_transcr_reg_TetR-rel_C_sf"/>
</dbReference>
<keyword evidence="5" id="KW-1185">Reference proteome</keyword>
<feature type="DNA-binding region" description="H-T-H motif" evidence="2">
    <location>
        <begin position="38"/>
        <end position="57"/>
    </location>
</feature>
<evidence type="ECO:0000259" key="3">
    <source>
        <dbReference type="PROSITE" id="PS50977"/>
    </source>
</evidence>
<reference evidence="4" key="1">
    <citation type="submission" date="2022-06" db="EMBL/GenBank/DDBJ databases">
        <title>Genomic Encyclopedia of Archaeal and Bacterial Type Strains, Phase II (KMG-II): from individual species to whole genera.</title>
        <authorList>
            <person name="Goeker M."/>
        </authorList>
    </citation>
    <scope>NUCLEOTIDE SEQUENCE</scope>
    <source>
        <strain evidence="4">DSM 43935</strain>
    </source>
</reference>
<name>A0AAE3GAW1_9PSEU</name>
<dbReference type="PANTHER" id="PTHR30055">
    <property type="entry name" value="HTH-TYPE TRANSCRIPTIONAL REGULATOR RUTR"/>
    <property type="match status" value="1"/>
</dbReference>
<organism evidence="4 5">
    <name type="scientific">Goodfellowiella coeruleoviolacea</name>
    <dbReference type="NCBI Taxonomy" id="334858"/>
    <lineage>
        <taxon>Bacteria</taxon>
        <taxon>Bacillati</taxon>
        <taxon>Actinomycetota</taxon>
        <taxon>Actinomycetes</taxon>
        <taxon>Pseudonocardiales</taxon>
        <taxon>Pseudonocardiaceae</taxon>
        <taxon>Goodfellowiella</taxon>
    </lineage>
</organism>
<protein>
    <submittedName>
        <fullName evidence="4">Transcriptional regulator, TetR family</fullName>
    </submittedName>
</protein>
<evidence type="ECO:0000313" key="4">
    <source>
        <dbReference type="EMBL" id="MCP2164906.1"/>
    </source>
</evidence>
<dbReference type="Pfam" id="PF17920">
    <property type="entry name" value="TetR_C_16"/>
    <property type="match status" value="1"/>
</dbReference>
<dbReference type="Gene3D" id="1.10.10.60">
    <property type="entry name" value="Homeodomain-like"/>
    <property type="match status" value="1"/>
</dbReference>